<proteinExistence type="predicted"/>
<dbReference type="GO" id="GO:0016807">
    <property type="term" value="F:cysteine-type carboxypeptidase activity"/>
    <property type="evidence" value="ECO:0007669"/>
    <property type="project" value="TreeGrafter"/>
</dbReference>
<evidence type="ECO:0000313" key="3">
    <source>
        <dbReference type="Proteomes" id="UP000243459"/>
    </source>
</evidence>
<dbReference type="InterPro" id="IPR007518">
    <property type="entry name" value="MINDY"/>
</dbReference>
<dbReference type="Pfam" id="PF04424">
    <property type="entry name" value="MINDY_DUB"/>
    <property type="match status" value="1"/>
</dbReference>
<sequence>MEENCDSVVFPVRAITCADPILSNGRKECADVFEASSSSLDDNEPIYEGEECILDSRLLKYEDQEPVYEGEMVLARQTEKMEDDAFVKSKDKVDLQKCGLIRNFLENSASQLTIYGLFCLQEGLKERELCVFFRNNHFNTMFKFNGELYLLATDQGYINQPDLVWEKLNEVNGDTVFMTGNFTEFKIDNQVNESWNEQSAMTSTADYLATLEASAPATSSFNLVDHQNFGMRLPLLLLAKLVLQQP</sequence>
<gene>
    <name evidence="2" type="ORF">A4U43_UnF9440</name>
</gene>
<evidence type="ECO:0000313" key="2">
    <source>
        <dbReference type="EMBL" id="ONK54945.1"/>
    </source>
</evidence>
<protein>
    <recommendedName>
        <fullName evidence="1">MINDY deubiquitinase domain-containing protein</fullName>
    </recommendedName>
</protein>
<dbReference type="EMBL" id="KV863936">
    <property type="protein sequence ID" value="ONK54945.1"/>
    <property type="molecule type" value="Genomic_DNA"/>
</dbReference>
<evidence type="ECO:0000259" key="1">
    <source>
        <dbReference type="Pfam" id="PF04424"/>
    </source>
</evidence>
<dbReference type="AlphaFoldDB" id="A0A1R3L5R5"/>
<dbReference type="Proteomes" id="UP000243459">
    <property type="component" value="Unassembled WGS sequence"/>
</dbReference>
<dbReference type="GO" id="GO:1990380">
    <property type="term" value="F:K48-linked deubiquitinase activity"/>
    <property type="evidence" value="ECO:0007669"/>
    <property type="project" value="InterPro"/>
</dbReference>
<organism evidence="2 3">
    <name type="scientific">Asparagus officinalis</name>
    <name type="common">Garden asparagus</name>
    <dbReference type="NCBI Taxonomy" id="4686"/>
    <lineage>
        <taxon>Eukaryota</taxon>
        <taxon>Viridiplantae</taxon>
        <taxon>Streptophyta</taxon>
        <taxon>Embryophyta</taxon>
        <taxon>Tracheophyta</taxon>
        <taxon>Spermatophyta</taxon>
        <taxon>Magnoliopsida</taxon>
        <taxon>Liliopsida</taxon>
        <taxon>Asparagales</taxon>
        <taxon>Asparagaceae</taxon>
        <taxon>Asparagoideae</taxon>
        <taxon>Asparagus</taxon>
    </lineage>
</organism>
<dbReference type="GO" id="GO:0004843">
    <property type="term" value="F:cysteine-type deubiquitinase activity"/>
    <property type="evidence" value="ECO:0007669"/>
    <property type="project" value="InterPro"/>
</dbReference>
<dbReference type="Gramene" id="ONK54945">
    <property type="protein sequence ID" value="ONK54945"/>
    <property type="gene ID" value="A4U43_UnF9440"/>
</dbReference>
<dbReference type="PANTHER" id="PTHR18063:SF6">
    <property type="entry name" value="UBIQUITIN CARBOXYL-TERMINAL HYDROLASE"/>
    <property type="match status" value="1"/>
</dbReference>
<dbReference type="PANTHER" id="PTHR18063">
    <property type="entry name" value="NF-E2 INDUCIBLE PROTEIN"/>
    <property type="match status" value="1"/>
</dbReference>
<keyword evidence="3" id="KW-1185">Reference proteome</keyword>
<name>A0A1R3L5R5_ASPOF</name>
<dbReference type="GO" id="GO:0005829">
    <property type="term" value="C:cytosol"/>
    <property type="evidence" value="ECO:0007669"/>
    <property type="project" value="TreeGrafter"/>
</dbReference>
<dbReference type="GO" id="GO:0071108">
    <property type="term" value="P:protein K48-linked deubiquitination"/>
    <property type="evidence" value="ECO:0007669"/>
    <property type="project" value="TreeGrafter"/>
</dbReference>
<feature type="domain" description="MINDY deubiquitinase" evidence="1">
    <location>
        <begin position="77"/>
        <end position="182"/>
    </location>
</feature>
<accession>A0A1R3L5R5</accession>
<dbReference type="InterPro" id="IPR033979">
    <property type="entry name" value="MINDY_domain"/>
</dbReference>
<dbReference type="GO" id="GO:0071944">
    <property type="term" value="C:cell periphery"/>
    <property type="evidence" value="ECO:0007669"/>
    <property type="project" value="TreeGrafter"/>
</dbReference>
<reference evidence="3" key="1">
    <citation type="journal article" date="2017" name="Nat. Commun.">
        <title>The asparagus genome sheds light on the origin and evolution of a young Y chromosome.</title>
        <authorList>
            <person name="Harkess A."/>
            <person name="Zhou J."/>
            <person name="Xu C."/>
            <person name="Bowers J.E."/>
            <person name="Van der Hulst R."/>
            <person name="Ayyampalayam S."/>
            <person name="Mercati F."/>
            <person name="Riccardi P."/>
            <person name="McKain M.R."/>
            <person name="Kakrana A."/>
            <person name="Tang H."/>
            <person name="Ray J."/>
            <person name="Groenendijk J."/>
            <person name="Arikit S."/>
            <person name="Mathioni S.M."/>
            <person name="Nakano M."/>
            <person name="Shan H."/>
            <person name="Telgmann-Rauber A."/>
            <person name="Kanno A."/>
            <person name="Yue Z."/>
            <person name="Chen H."/>
            <person name="Li W."/>
            <person name="Chen Y."/>
            <person name="Xu X."/>
            <person name="Zhang Y."/>
            <person name="Luo S."/>
            <person name="Chen H."/>
            <person name="Gao J."/>
            <person name="Mao Z."/>
            <person name="Pires J.C."/>
            <person name="Luo M."/>
            <person name="Kudrna D."/>
            <person name="Wing R.A."/>
            <person name="Meyers B.C."/>
            <person name="Yi K."/>
            <person name="Kong H."/>
            <person name="Lavrijsen P."/>
            <person name="Sunseri F."/>
            <person name="Falavigna A."/>
            <person name="Ye Y."/>
            <person name="Leebens-Mack J.H."/>
            <person name="Chen G."/>
        </authorList>
    </citation>
    <scope>NUCLEOTIDE SEQUENCE [LARGE SCALE GENOMIC DNA]</scope>
    <source>
        <strain evidence="3">cv. DH0086</strain>
    </source>
</reference>